<gene>
    <name evidence="2" type="ORF">G7B40_014460</name>
</gene>
<dbReference type="EMBL" id="JAALHA020000005">
    <property type="protein sequence ID" value="MDR9895759.1"/>
    <property type="molecule type" value="Genomic_DNA"/>
</dbReference>
<organism evidence="2 3">
    <name type="scientific">Aetokthonos hydrillicola Thurmond2011</name>
    <dbReference type="NCBI Taxonomy" id="2712845"/>
    <lineage>
        <taxon>Bacteria</taxon>
        <taxon>Bacillati</taxon>
        <taxon>Cyanobacteriota</taxon>
        <taxon>Cyanophyceae</taxon>
        <taxon>Nostocales</taxon>
        <taxon>Hapalosiphonaceae</taxon>
        <taxon>Aetokthonos</taxon>
    </lineage>
</organism>
<evidence type="ECO:0000313" key="2">
    <source>
        <dbReference type="EMBL" id="MDR9895759.1"/>
    </source>
</evidence>
<name>A0AAP5MAL4_9CYAN</name>
<feature type="transmembrane region" description="Helical" evidence="1">
    <location>
        <begin position="207"/>
        <end position="227"/>
    </location>
</feature>
<keyword evidence="1" id="KW-1133">Transmembrane helix</keyword>
<feature type="transmembrane region" description="Helical" evidence="1">
    <location>
        <begin position="239"/>
        <end position="261"/>
    </location>
</feature>
<dbReference type="AlphaFoldDB" id="A0AAP5MAL4"/>
<comment type="caution">
    <text evidence="2">The sequence shown here is derived from an EMBL/GenBank/DDBJ whole genome shotgun (WGS) entry which is preliminary data.</text>
</comment>
<proteinExistence type="predicted"/>
<protein>
    <submittedName>
        <fullName evidence="2">Uncharacterized protein</fullName>
    </submittedName>
</protein>
<evidence type="ECO:0000256" key="1">
    <source>
        <dbReference type="SAM" id="Phobius"/>
    </source>
</evidence>
<keyword evidence="1" id="KW-0812">Transmembrane</keyword>
<accession>A0AAP5MAL4</accession>
<keyword evidence="1" id="KW-0472">Membrane</keyword>
<feature type="transmembrane region" description="Helical" evidence="1">
    <location>
        <begin position="148"/>
        <end position="169"/>
    </location>
</feature>
<evidence type="ECO:0000313" key="3">
    <source>
        <dbReference type="Proteomes" id="UP000667802"/>
    </source>
</evidence>
<keyword evidence="3" id="KW-1185">Reference proteome</keyword>
<dbReference type="RefSeq" id="WP_310833867.1">
    <property type="nucleotide sequence ID" value="NZ_JAALHA020000005.1"/>
</dbReference>
<reference evidence="3" key="1">
    <citation type="journal article" date="2021" name="Science">
        <title>Hunting the eagle killer: A cyanobacterial neurotoxin causes vacuolar myelinopathy.</title>
        <authorList>
            <person name="Breinlinger S."/>
            <person name="Phillips T.J."/>
            <person name="Haram B.N."/>
            <person name="Mares J."/>
            <person name="Martinez Yerena J.A."/>
            <person name="Hrouzek P."/>
            <person name="Sobotka R."/>
            <person name="Henderson W.M."/>
            <person name="Schmieder P."/>
            <person name="Williams S.M."/>
            <person name="Lauderdale J.D."/>
            <person name="Wilde H.D."/>
            <person name="Gerrin W."/>
            <person name="Kust A."/>
            <person name="Washington J.W."/>
            <person name="Wagner C."/>
            <person name="Geier B."/>
            <person name="Liebeke M."/>
            <person name="Enke H."/>
            <person name="Niedermeyer T.H.J."/>
            <person name="Wilde S.B."/>
        </authorList>
    </citation>
    <scope>NUCLEOTIDE SEQUENCE [LARGE SCALE GENOMIC DNA]</scope>
    <source>
        <strain evidence="3">Thurmond2011</strain>
    </source>
</reference>
<dbReference type="Proteomes" id="UP000667802">
    <property type="component" value="Unassembled WGS sequence"/>
</dbReference>
<sequence>MKFFYWLINWLQRLMFFDSPQIPWRWGNWEVESLFDNPHTHSLAIFLDTLEPQLLAQWYATVAPASAEARKAAIALDKLRQQKSEVAAKLADLEAQCPNKDDEKYSSKFNHDNNWEWLLTIGLSLMLFFGIAQTLHIDDVANLNSKKLPLFSLALVGAICLTAGAKLMVIRWVKATRSDEPTRSFYDDERYANPVAWWRRIFSGDSAVWLSLAVILLEIAFAGPGLIRLLPINLRKQLLIEVSAFIGAGIAALINVGLAWGTALEEIRSNKEYLTPRSEQQESTRRQAEVTKVAFNELTQEVKEQEQFVQHLTQLAQQEHDRWEATVKRIYASIRGKYC</sequence>
<feature type="transmembrane region" description="Helical" evidence="1">
    <location>
        <begin position="117"/>
        <end position="136"/>
    </location>
</feature>